<comment type="caution">
    <text evidence="7">The sequence shown here is derived from an EMBL/GenBank/DDBJ whole genome shotgun (WGS) entry which is preliminary data.</text>
</comment>
<dbReference type="SUPFAM" id="SSF144232">
    <property type="entry name" value="HIT/MYND zinc finger-like"/>
    <property type="match status" value="1"/>
</dbReference>
<evidence type="ECO:0000256" key="1">
    <source>
        <dbReference type="ARBA" id="ARBA00022723"/>
    </source>
</evidence>
<protein>
    <recommendedName>
        <fullName evidence="6">MYND-type domain-containing protein</fullName>
    </recommendedName>
</protein>
<feature type="signal peptide" evidence="5">
    <location>
        <begin position="1"/>
        <end position="22"/>
    </location>
</feature>
<dbReference type="Gene3D" id="6.10.140.2220">
    <property type="match status" value="1"/>
</dbReference>
<feature type="domain" description="MYND-type" evidence="6">
    <location>
        <begin position="20"/>
        <end position="57"/>
    </location>
</feature>
<dbReference type="PROSITE" id="PS50865">
    <property type="entry name" value="ZF_MYND_2"/>
    <property type="match status" value="1"/>
</dbReference>
<dbReference type="SUPFAM" id="SSF81901">
    <property type="entry name" value="HCP-like"/>
    <property type="match status" value="1"/>
</dbReference>
<sequence length="296" mass="33042">MILLHPAASQLVLLGNLTICAACLKRGATKKCTACKCCNYCSVDCQRADWKTHRKICPTLKEAIDGSQRSESSTQMVHEKIQSDSIAGDETNIQGYELFSKGLDLTIGIKGFLKGYPDRERMGERIEPDKEEGNKLIMEAAKLGHPGAQYATALNYRPGGFYYNECDEPWEECRVWIERAANNGHAEAQVTYGNTLWIRGDDDHHPIDKDKGLYWLRKALINGVSDSGQPNPMGNALSEKSFQSTLVLATEIARQLFLYKYSSIVNDLDTEEEIRICADCGVGGALEEAKYFERND</sequence>
<feature type="chain" id="PRO_5042263810" description="MYND-type domain-containing protein" evidence="5">
    <location>
        <begin position="23"/>
        <end position="296"/>
    </location>
</feature>
<dbReference type="Proteomes" id="UP001054902">
    <property type="component" value="Unassembled WGS sequence"/>
</dbReference>
<evidence type="ECO:0000256" key="2">
    <source>
        <dbReference type="ARBA" id="ARBA00022771"/>
    </source>
</evidence>
<dbReference type="EMBL" id="BLLK01000069">
    <property type="protein sequence ID" value="GFH59642.1"/>
    <property type="molecule type" value="Genomic_DNA"/>
</dbReference>
<organism evidence="7 8">
    <name type="scientific">Chaetoceros tenuissimus</name>
    <dbReference type="NCBI Taxonomy" id="426638"/>
    <lineage>
        <taxon>Eukaryota</taxon>
        <taxon>Sar</taxon>
        <taxon>Stramenopiles</taxon>
        <taxon>Ochrophyta</taxon>
        <taxon>Bacillariophyta</taxon>
        <taxon>Coscinodiscophyceae</taxon>
        <taxon>Chaetocerotophycidae</taxon>
        <taxon>Chaetocerotales</taxon>
        <taxon>Chaetocerotaceae</taxon>
        <taxon>Chaetoceros</taxon>
    </lineage>
</organism>
<evidence type="ECO:0000256" key="3">
    <source>
        <dbReference type="ARBA" id="ARBA00022833"/>
    </source>
</evidence>
<dbReference type="Gene3D" id="1.25.40.10">
    <property type="entry name" value="Tetratricopeptide repeat domain"/>
    <property type="match status" value="1"/>
</dbReference>
<dbReference type="InterPro" id="IPR002893">
    <property type="entry name" value="Znf_MYND"/>
</dbReference>
<proteinExistence type="predicted"/>
<keyword evidence="8" id="KW-1185">Reference proteome</keyword>
<evidence type="ECO:0000313" key="8">
    <source>
        <dbReference type="Proteomes" id="UP001054902"/>
    </source>
</evidence>
<dbReference type="PROSITE" id="PS01360">
    <property type="entry name" value="ZF_MYND_1"/>
    <property type="match status" value="1"/>
</dbReference>
<reference evidence="7 8" key="1">
    <citation type="journal article" date="2021" name="Sci. Rep.">
        <title>The genome of the diatom Chaetoceros tenuissimus carries an ancient integrated fragment of an extant virus.</title>
        <authorList>
            <person name="Hongo Y."/>
            <person name="Kimura K."/>
            <person name="Takaki Y."/>
            <person name="Yoshida Y."/>
            <person name="Baba S."/>
            <person name="Kobayashi G."/>
            <person name="Nagasaki K."/>
            <person name="Hano T."/>
            <person name="Tomaru Y."/>
        </authorList>
    </citation>
    <scope>NUCLEOTIDE SEQUENCE [LARGE SCALE GENOMIC DNA]</scope>
    <source>
        <strain evidence="7 8">NIES-3715</strain>
    </source>
</reference>
<keyword evidence="3" id="KW-0862">Zinc</keyword>
<keyword evidence="5" id="KW-0732">Signal</keyword>
<gene>
    <name evidence="7" type="ORF">CTEN210_16118</name>
</gene>
<evidence type="ECO:0000256" key="4">
    <source>
        <dbReference type="PROSITE-ProRule" id="PRU00134"/>
    </source>
</evidence>
<evidence type="ECO:0000256" key="5">
    <source>
        <dbReference type="SAM" id="SignalP"/>
    </source>
</evidence>
<dbReference type="InterPro" id="IPR011990">
    <property type="entry name" value="TPR-like_helical_dom_sf"/>
</dbReference>
<dbReference type="GO" id="GO:0008270">
    <property type="term" value="F:zinc ion binding"/>
    <property type="evidence" value="ECO:0007669"/>
    <property type="project" value="UniProtKB-KW"/>
</dbReference>
<dbReference type="AlphaFoldDB" id="A0AAD3HDA9"/>
<name>A0AAD3HDA9_9STRA</name>
<accession>A0AAD3HDA9</accession>
<dbReference type="Pfam" id="PF01753">
    <property type="entry name" value="zf-MYND"/>
    <property type="match status" value="1"/>
</dbReference>
<evidence type="ECO:0000259" key="6">
    <source>
        <dbReference type="PROSITE" id="PS50865"/>
    </source>
</evidence>
<evidence type="ECO:0000313" key="7">
    <source>
        <dbReference type="EMBL" id="GFH59642.1"/>
    </source>
</evidence>
<keyword evidence="1" id="KW-0479">Metal-binding</keyword>
<keyword evidence="2 4" id="KW-0863">Zinc-finger</keyword>